<dbReference type="EMBL" id="UYRU01083243">
    <property type="protein sequence ID" value="VDN33092.1"/>
    <property type="molecule type" value="Genomic_DNA"/>
</dbReference>
<evidence type="ECO:0000256" key="1">
    <source>
        <dbReference type="PROSITE-ProRule" id="PRU00042"/>
    </source>
</evidence>
<dbReference type="InterPro" id="IPR013087">
    <property type="entry name" value="Znf_C2H2_type"/>
</dbReference>
<dbReference type="PROSITE" id="PS50157">
    <property type="entry name" value="ZINC_FINGER_C2H2_2"/>
    <property type="match status" value="1"/>
</dbReference>
<keyword evidence="1" id="KW-0863">Zinc-finger</keyword>
<organism evidence="4 5">
    <name type="scientific">Dibothriocephalus latus</name>
    <name type="common">Fish tapeworm</name>
    <name type="synonym">Diphyllobothrium latum</name>
    <dbReference type="NCBI Taxonomy" id="60516"/>
    <lineage>
        <taxon>Eukaryota</taxon>
        <taxon>Metazoa</taxon>
        <taxon>Spiralia</taxon>
        <taxon>Lophotrochozoa</taxon>
        <taxon>Platyhelminthes</taxon>
        <taxon>Cestoda</taxon>
        <taxon>Eucestoda</taxon>
        <taxon>Diphyllobothriidea</taxon>
        <taxon>Diphyllobothriidae</taxon>
        <taxon>Dibothriocephalus</taxon>
    </lineage>
</organism>
<evidence type="ECO:0000256" key="2">
    <source>
        <dbReference type="SAM" id="MobiDB-lite"/>
    </source>
</evidence>
<evidence type="ECO:0000259" key="3">
    <source>
        <dbReference type="PROSITE" id="PS50157"/>
    </source>
</evidence>
<name>A0A3P7QMV9_DIBLA</name>
<keyword evidence="1" id="KW-0862">Zinc</keyword>
<keyword evidence="5" id="KW-1185">Reference proteome</keyword>
<feature type="domain" description="C2H2-type" evidence="3">
    <location>
        <begin position="15"/>
        <end position="43"/>
    </location>
</feature>
<accession>A0A3P7QMV9</accession>
<dbReference type="GO" id="GO:0008270">
    <property type="term" value="F:zinc ion binding"/>
    <property type="evidence" value="ECO:0007669"/>
    <property type="project" value="UniProtKB-KW"/>
</dbReference>
<evidence type="ECO:0000313" key="5">
    <source>
        <dbReference type="Proteomes" id="UP000281553"/>
    </source>
</evidence>
<reference evidence="4 5" key="1">
    <citation type="submission" date="2018-11" db="EMBL/GenBank/DDBJ databases">
        <authorList>
            <consortium name="Pathogen Informatics"/>
        </authorList>
    </citation>
    <scope>NUCLEOTIDE SEQUENCE [LARGE SCALE GENOMIC DNA]</scope>
</reference>
<protein>
    <recommendedName>
        <fullName evidence="3">C2H2-type domain-containing protein</fullName>
    </recommendedName>
</protein>
<sequence>MSNHRRFHCAGASGRPCLFCKRTFRSSSSLQMHLRWKHRTDAAAMVAAAVTAMTGSEWEDEEEEGACEPTVRKKSLSSRVTPAPHDMALPNNHTFSSTSLDTKTPSDGQPVKRTQSDCATGVVRSSDYIRRKWRRKPKPKQATPGLLSPKEVHN</sequence>
<dbReference type="Proteomes" id="UP000281553">
    <property type="component" value="Unassembled WGS sequence"/>
</dbReference>
<dbReference type="PROSITE" id="PS00028">
    <property type="entry name" value="ZINC_FINGER_C2H2_1"/>
    <property type="match status" value="1"/>
</dbReference>
<feature type="region of interest" description="Disordered" evidence="2">
    <location>
        <begin position="55"/>
        <end position="154"/>
    </location>
</feature>
<evidence type="ECO:0000313" key="4">
    <source>
        <dbReference type="EMBL" id="VDN33092.1"/>
    </source>
</evidence>
<dbReference type="AlphaFoldDB" id="A0A3P7QMV9"/>
<proteinExistence type="predicted"/>
<feature type="compositionally biased region" description="Polar residues" evidence="2">
    <location>
        <begin position="91"/>
        <end position="118"/>
    </location>
</feature>
<dbReference type="OrthoDB" id="40579at2759"/>
<keyword evidence="1" id="KW-0479">Metal-binding</keyword>
<feature type="compositionally biased region" description="Acidic residues" evidence="2">
    <location>
        <begin position="57"/>
        <end position="66"/>
    </location>
</feature>
<gene>
    <name evidence="4" type="ORF">DILT_LOCUS16154</name>
</gene>